<accession>A0A4Q0XWK9</accession>
<organism evidence="1 2">
    <name type="scientific">Candidatus Marinarcus aquaticus</name>
    <dbReference type="NCBI Taxonomy" id="2044504"/>
    <lineage>
        <taxon>Bacteria</taxon>
        <taxon>Pseudomonadati</taxon>
        <taxon>Campylobacterota</taxon>
        <taxon>Epsilonproteobacteria</taxon>
        <taxon>Campylobacterales</taxon>
        <taxon>Arcobacteraceae</taxon>
        <taxon>Candidatus Marinarcus</taxon>
    </lineage>
</organism>
<evidence type="ECO:0000313" key="2">
    <source>
        <dbReference type="Proteomes" id="UP000290657"/>
    </source>
</evidence>
<comment type="caution">
    <text evidence="1">The sequence shown here is derived from an EMBL/GenBank/DDBJ whole genome shotgun (WGS) entry which is preliminary data.</text>
</comment>
<keyword evidence="2" id="KW-1185">Reference proteome</keyword>
<dbReference type="Proteomes" id="UP000290657">
    <property type="component" value="Unassembled WGS sequence"/>
</dbReference>
<dbReference type="OrthoDB" id="5348436at2"/>
<gene>
    <name evidence="1" type="ORF">CRV04_03300</name>
</gene>
<dbReference type="EMBL" id="PDKN01000002">
    <property type="protein sequence ID" value="RXJ60341.1"/>
    <property type="molecule type" value="Genomic_DNA"/>
</dbReference>
<evidence type="ECO:0000313" key="1">
    <source>
        <dbReference type="EMBL" id="RXJ60341.1"/>
    </source>
</evidence>
<dbReference type="AlphaFoldDB" id="A0A4Q0XWK9"/>
<proteinExistence type="predicted"/>
<protein>
    <submittedName>
        <fullName evidence="1">Uncharacterized protein</fullName>
    </submittedName>
</protein>
<sequence length="372" mass="44342">MSPDIKALNFYPIKNNLFHYSYSSNNIKHLLKKRIDKNSPQFIAAYTSFKGEIFENIIYELLIEYAYTAEEITSFILKGPYQNQTMKFYKSGLMIDKSSQIVYKSAYKDISEFDALFFTEDSLYFVEMSTSKKTESLIKRLYKKHALLRMLFPHLTIRALIVLTEGSKGISKFPSYCTVWVTKDLEDDAFVERIIYDKREKKHLFTKRHKKFIQTYKVKYEKFQYFQTLEYILDKARSHPKFKVDLNFFKSNQLSIYFDIFTKLYIGYLKQAEFKKLYTDYALQAKEDKVVVTLEKINTKKYDLVYYVKEKNGKLKRIHITDKEVKVKDKELDGFTNAEMRFIHRTLKTEHELLASDLQMLQRVGFKFKSAT</sequence>
<reference evidence="1 2" key="1">
    <citation type="submission" date="2017-10" db="EMBL/GenBank/DDBJ databases">
        <title>Genomics of the genus Arcobacter.</title>
        <authorList>
            <person name="Perez-Cataluna A."/>
            <person name="Figueras M.J."/>
        </authorList>
    </citation>
    <scope>NUCLEOTIDE SEQUENCE [LARGE SCALE GENOMIC DNA]</scope>
    <source>
        <strain evidence="1 2">CECT 8987</strain>
    </source>
</reference>
<name>A0A4Q0XWK9_9BACT</name>